<dbReference type="GO" id="GO:0000036">
    <property type="term" value="F:acyl carrier activity"/>
    <property type="evidence" value="ECO:0000318"/>
    <property type="project" value="GO_Central"/>
</dbReference>
<keyword evidence="4 11" id="KW-0150">Chloroplast</keyword>
<evidence type="ECO:0000256" key="4">
    <source>
        <dbReference type="ARBA" id="ARBA00022528"/>
    </source>
</evidence>
<dbReference type="InterPro" id="IPR045023">
    <property type="entry name" value="FATA/B"/>
</dbReference>
<keyword evidence="9 11" id="KW-0443">Lipid metabolism</keyword>
<name>A0A067FF31_CITSI</name>
<keyword evidence="8" id="KW-0809">Transit peptide</keyword>
<dbReference type="InterPro" id="IPR002864">
    <property type="entry name" value="Acyl-ACP_thioesterase_NHD"/>
</dbReference>
<dbReference type="Pfam" id="PF01643">
    <property type="entry name" value="Acyl-ACP_TE"/>
    <property type="match status" value="1"/>
</dbReference>
<gene>
    <name evidence="15" type="ORF">CISIN_1g017534mg</name>
</gene>
<evidence type="ECO:0000259" key="13">
    <source>
        <dbReference type="Pfam" id="PF01643"/>
    </source>
</evidence>
<dbReference type="AlphaFoldDB" id="A0A067FF31"/>
<dbReference type="SUPFAM" id="SSF54637">
    <property type="entry name" value="Thioesterase/thiol ester dehydrase-isomerase"/>
    <property type="match status" value="2"/>
</dbReference>
<keyword evidence="16" id="KW-1185">Reference proteome</keyword>
<keyword evidence="7 11" id="KW-0276">Fatty acid metabolism</keyword>
<comment type="similarity">
    <text evidence="2 11">Belongs to the acyl-ACP thioesterase family.</text>
</comment>
<dbReference type="GO" id="GO:0016297">
    <property type="term" value="F:fatty acyl-[ACP] hydrolase activity"/>
    <property type="evidence" value="ECO:0000318"/>
    <property type="project" value="GO_Central"/>
</dbReference>
<keyword evidence="3 11" id="KW-0444">Lipid biosynthesis</keyword>
<proteinExistence type="inferred from homology"/>
<dbReference type="GO" id="GO:0009507">
    <property type="term" value="C:chloroplast"/>
    <property type="evidence" value="ECO:0007669"/>
    <property type="project" value="UniProtKB-SubCell"/>
</dbReference>
<evidence type="ECO:0000256" key="12">
    <source>
        <dbReference type="SAM" id="MobiDB-lite"/>
    </source>
</evidence>
<dbReference type="Proteomes" id="UP000027120">
    <property type="component" value="Unassembled WGS sequence"/>
</dbReference>
<sequence length="370" mass="42038">MLKPFCNVTDQAQCRFLGLPSPVPRFRRRYAVVPCSRPMNKPTAPVQVQAIVSDQGSPARLESGPCSLADRLRLGTLTEDGLSYKEKFIVRCYEVGINKTATVETIANLLQEVGCNHAQSVGFSTDGFATTTTMRKLHLIWVTARMHIEIYKYPAWSDVVEIETWCQSEGRIGTRRDWILKDYATGEVIGRATSKWVMMNQDTRRLQKVSDDVREEYLVFCPRELRLAFPEENSSSSRKISKLEDPAQYSRLGLIPRRADLDMNQHVNNVTYIGWLLESMPQDVIDTHELQTITLDYRRECQQDDVVDSLTSAEPFEDAEPVSKLQGTNGSPAITGDKEDNHQFLHLLRLSGDGSEINRGRSVWRKKPAR</sequence>
<dbReference type="Gene3D" id="3.10.129.10">
    <property type="entry name" value="Hotdog Thioesterase"/>
    <property type="match status" value="1"/>
</dbReference>
<evidence type="ECO:0000256" key="5">
    <source>
        <dbReference type="ARBA" id="ARBA00022640"/>
    </source>
</evidence>
<dbReference type="STRING" id="2711.A0A067FF31"/>
<keyword evidence="10 11" id="KW-0275">Fatty acid biosynthesis</keyword>
<evidence type="ECO:0000256" key="6">
    <source>
        <dbReference type="ARBA" id="ARBA00022801"/>
    </source>
</evidence>
<dbReference type="Pfam" id="PF20791">
    <property type="entry name" value="Acyl-ACP_TE_C"/>
    <property type="match status" value="1"/>
</dbReference>
<dbReference type="CDD" id="cd00586">
    <property type="entry name" value="4HBT"/>
    <property type="match status" value="1"/>
</dbReference>
<dbReference type="PANTHER" id="PTHR31727">
    <property type="entry name" value="OLEOYL-ACYL CARRIER PROTEIN THIOESTERASE 1, CHLOROPLASTIC"/>
    <property type="match status" value="1"/>
</dbReference>
<evidence type="ECO:0000256" key="3">
    <source>
        <dbReference type="ARBA" id="ARBA00022516"/>
    </source>
</evidence>
<evidence type="ECO:0000256" key="1">
    <source>
        <dbReference type="ARBA" id="ARBA00004229"/>
    </source>
</evidence>
<organism evidence="15 16">
    <name type="scientific">Citrus sinensis</name>
    <name type="common">Sweet orange</name>
    <name type="synonym">Citrus aurantium var. sinensis</name>
    <dbReference type="NCBI Taxonomy" id="2711"/>
    <lineage>
        <taxon>Eukaryota</taxon>
        <taxon>Viridiplantae</taxon>
        <taxon>Streptophyta</taxon>
        <taxon>Embryophyta</taxon>
        <taxon>Tracheophyta</taxon>
        <taxon>Spermatophyta</taxon>
        <taxon>Magnoliopsida</taxon>
        <taxon>eudicotyledons</taxon>
        <taxon>Gunneridae</taxon>
        <taxon>Pentapetalae</taxon>
        <taxon>rosids</taxon>
        <taxon>malvids</taxon>
        <taxon>Sapindales</taxon>
        <taxon>Rutaceae</taxon>
        <taxon>Aurantioideae</taxon>
        <taxon>Citrus</taxon>
    </lineage>
</organism>
<dbReference type="eggNOG" id="ENOG502QTE3">
    <property type="taxonomic scope" value="Eukaryota"/>
</dbReference>
<dbReference type="EC" id="3.1.2.-" evidence="11"/>
<evidence type="ECO:0000256" key="2">
    <source>
        <dbReference type="ARBA" id="ARBA00006500"/>
    </source>
</evidence>
<evidence type="ECO:0000313" key="15">
    <source>
        <dbReference type="EMBL" id="KDO65968.1"/>
    </source>
</evidence>
<comment type="function">
    <text evidence="11">Plays an essential role in chain termination during de novo fatty acid synthesis.</text>
</comment>
<evidence type="ECO:0000313" key="16">
    <source>
        <dbReference type="Proteomes" id="UP000027120"/>
    </source>
</evidence>
<dbReference type="InterPro" id="IPR049427">
    <property type="entry name" value="Acyl-ACP_TE_C"/>
</dbReference>
<dbReference type="PANTHER" id="PTHR31727:SF6">
    <property type="entry name" value="OLEOYL-ACYL CARRIER PROTEIN THIOESTERASE 1, CHLOROPLASTIC"/>
    <property type="match status" value="1"/>
</dbReference>
<accession>A0A067FF31</accession>
<comment type="subcellular location">
    <subcellularLocation>
        <location evidence="1 11">Plastid</location>
        <location evidence="1 11">Chloroplast</location>
    </subcellularLocation>
</comment>
<reference evidence="15 16" key="1">
    <citation type="submission" date="2014-04" db="EMBL/GenBank/DDBJ databases">
        <authorList>
            <consortium name="International Citrus Genome Consortium"/>
            <person name="Gmitter F."/>
            <person name="Chen C."/>
            <person name="Farmerie W."/>
            <person name="Harkins T."/>
            <person name="Desany B."/>
            <person name="Mohiuddin M."/>
            <person name="Kodira C."/>
            <person name="Borodovsky M."/>
            <person name="Lomsadze A."/>
            <person name="Burns P."/>
            <person name="Jenkins J."/>
            <person name="Prochnik S."/>
            <person name="Shu S."/>
            <person name="Chapman J."/>
            <person name="Pitluck S."/>
            <person name="Schmutz J."/>
            <person name="Rokhsar D."/>
        </authorList>
    </citation>
    <scope>NUCLEOTIDE SEQUENCE</scope>
</reference>
<dbReference type="FunFam" id="3.10.129.10:FF:000014">
    <property type="entry name" value="Acyl-[acyl-carrier-protein] hydrolase"/>
    <property type="match status" value="1"/>
</dbReference>
<evidence type="ECO:0000256" key="7">
    <source>
        <dbReference type="ARBA" id="ARBA00022832"/>
    </source>
</evidence>
<dbReference type="EMBL" id="KK784901">
    <property type="protein sequence ID" value="KDO65968.1"/>
    <property type="molecule type" value="Genomic_DNA"/>
</dbReference>
<feature type="domain" description="Acyl-ACP thioesterase-like C-terminal" evidence="14">
    <location>
        <begin position="245"/>
        <end position="366"/>
    </location>
</feature>
<evidence type="ECO:0000259" key="14">
    <source>
        <dbReference type="Pfam" id="PF20791"/>
    </source>
</evidence>
<feature type="domain" description="Acyl-ACP thioesterase N-terminal hotdog" evidence="13">
    <location>
        <begin position="81"/>
        <end position="217"/>
    </location>
</feature>
<evidence type="ECO:0000256" key="8">
    <source>
        <dbReference type="ARBA" id="ARBA00022946"/>
    </source>
</evidence>
<feature type="region of interest" description="Disordered" evidence="12">
    <location>
        <begin position="315"/>
        <end position="338"/>
    </location>
</feature>
<evidence type="ECO:0000256" key="10">
    <source>
        <dbReference type="ARBA" id="ARBA00023160"/>
    </source>
</evidence>
<keyword evidence="6 11" id="KW-0378">Hydrolase</keyword>
<dbReference type="InterPro" id="IPR029069">
    <property type="entry name" value="HotDog_dom_sf"/>
</dbReference>
<evidence type="ECO:0000256" key="11">
    <source>
        <dbReference type="RuleBase" id="RU363096"/>
    </source>
</evidence>
<dbReference type="SMR" id="A0A067FF31"/>
<protein>
    <recommendedName>
        <fullName evidence="11">Acyl-[acyl-carrier-protein] hydrolase</fullName>
        <ecNumber evidence="11">3.1.2.-</ecNumber>
    </recommendedName>
</protein>
<dbReference type="PaxDb" id="2711-XP_006479246.1"/>
<evidence type="ECO:0000256" key="9">
    <source>
        <dbReference type="ARBA" id="ARBA00023098"/>
    </source>
</evidence>
<keyword evidence="5 11" id="KW-0934">Plastid</keyword>